<dbReference type="GO" id="GO:0046557">
    <property type="term" value="F:glucan endo-1,6-beta-glucosidase activity"/>
    <property type="evidence" value="ECO:0007669"/>
    <property type="project" value="TreeGrafter"/>
</dbReference>
<gene>
    <name evidence="6" type="primary">exg3_1</name>
    <name evidence="6" type="ORF">DNF11_0709</name>
</gene>
<dbReference type="GO" id="GO:0005737">
    <property type="term" value="C:cytoplasm"/>
    <property type="evidence" value="ECO:0007669"/>
    <property type="project" value="UniProtKB-ARBA"/>
</dbReference>
<evidence type="ECO:0000256" key="4">
    <source>
        <dbReference type="RuleBase" id="RU361153"/>
    </source>
</evidence>
<dbReference type="AlphaFoldDB" id="A0A3G2S2J6"/>
<dbReference type="Pfam" id="PF00150">
    <property type="entry name" value="Cellulase"/>
    <property type="match status" value="1"/>
</dbReference>
<evidence type="ECO:0000256" key="2">
    <source>
        <dbReference type="ARBA" id="ARBA00022801"/>
    </source>
</evidence>
<dbReference type="PANTHER" id="PTHR31297:SF43">
    <property type="entry name" value="GLUCAN 1,3-BETA-GLUCOSIDASE 3"/>
    <property type="match status" value="1"/>
</dbReference>
<evidence type="ECO:0000256" key="3">
    <source>
        <dbReference type="ARBA" id="ARBA00023295"/>
    </source>
</evidence>
<dbReference type="InterPro" id="IPR017853">
    <property type="entry name" value="GH"/>
</dbReference>
<accession>A0A3G2S2J6</accession>
<keyword evidence="3 4" id="KW-0326">Glycosidase</keyword>
<protein>
    <submittedName>
        <fullName evidence="6">Glucan 1,3-beta-glucosidase 3</fullName>
        <ecNumber evidence="6">3.2.1.58</ecNumber>
    </submittedName>
</protein>
<reference evidence="6 7" key="1">
    <citation type="submission" date="2018-10" db="EMBL/GenBank/DDBJ databases">
        <title>Complete genome sequence of Malassezia restricta CBS 7877.</title>
        <authorList>
            <person name="Morand S.C."/>
            <person name="Bertignac M."/>
            <person name="Iltis A."/>
            <person name="Kolder I."/>
            <person name="Pirovano W."/>
            <person name="Jourdain R."/>
            <person name="Clavaud C."/>
        </authorList>
    </citation>
    <scope>NUCLEOTIDE SEQUENCE [LARGE SCALE GENOMIC DNA]</scope>
    <source>
        <strain evidence="6 7">CBS 7877</strain>
    </source>
</reference>
<evidence type="ECO:0000313" key="7">
    <source>
        <dbReference type="Proteomes" id="UP000269793"/>
    </source>
</evidence>
<dbReference type="InterPro" id="IPR001547">
    <property type="entry name" value="Glyco_hydro_5"/>
</dbReference>
<name>A0A3G2S2J6_MALR7</name>
<dbReference type="PANTHER" id="PTHR31297">
    <property type="entry name" value="GLUCAN ENDO-1,6-BETA-GLUCOSIDASE B"/>
    <property type="match status" value="1"/>
</dbReference>
<feature type="domain" description="Glycoside hydrolase family 5" evidence="5">
    <location>
        <begin position="103"/>
        <end position="384"/>
    </location>
</feature>
<dbReference type="GO" id="GO:0009986">
    <property type="term" value="C:cell surface"/>
    <property type="evidence" value="ECO:0007669"/>
    <property type="project" value="TreeGrafter"/>
</dbReference>
<keyword evidence="7" id="KW-1185">Reference proteome</keyword>
<organism evidence="6 7">
    <name type="scientific">Malassezia restricta (strain ATCC 96810 / NBRC 103918 / CBS 7877)</name>
    <name type="common">Seborrheic dermatitis infection agent</name>
    <dbReference type="NCBI Taxonomy" id="425264"/>
    <lineage>
        <taxon>Eukaryota</taxon>
        <taxon>Fungi</taxon>
        <taxon>Dikarya</taxon>
        <taxon>Basidiomycota</taxon>
        <taxon>Ustilaginomycotina</taxon>
        <taxon>Malasseziomycetes</taxon>
        <taxon>Malasseziales</taxon>
        <taxon>Malasseziaceae</taxon>
        <taxon>Malassezia</taxon>
    </lineage>
</organism>
<dbReference type="EC" id="3.2.1.58" evidence="6"/>
<keyword evidence="2 4" id="KW-0378">Hydrolase</keyword>
<proteinExistence type="inferred from homology"/>
<dbReference type="GO" id="GO:0005576">
    <property type="term" value="C:extracellular region"/>
    <property type="evidence" value="ECO:0007669"/>
    <property type="project" value="TreeGrafter"/>
</dbReference>
<dbReference type="Proteomes" id="UP000269793">
    <property type="component" value="Chromosome I"/>
</dbReference>
<dbReference type="STRING" id="425264.A0A3G2S2J6"/>
<dbReference type="FunFam" id="3.20.20.80:FF:000100">
    <property type="entry name" value="Glycoside hydrolase superfamily"/>
    <property type="match status" value="1"/>
</dbReference>
<evidence type="ECO:0000313" key="6">
    <source>
        <dbReference type="EMBL" id="AYO41659.1"/>
    </source>
</evidence>
<dbReference type="GO" id="GO:0004338">
    <property type="term" value="F:glucan exo-1,3-beta-glucosidase activity"/>
    <property type="evidence" value="ECO:0007669"/>
    <property type="project" value="UniProtKB-EC"/>
</dbReference>
<evidence type="ECO:0000256" key="1">
    <source>
        <dbReference type="ARBA" id="ARBA00005641"/>
    </source>
</evidence>
<dbReference type="SUPFAM" id="SSF51445">
    <property type="entry name" value="(Trans)glycosidases"/>
    <property type="match status" value="1"/>
</dbReference>
<evidence type="ECO:0000259" key="5">
    <source>
        <dbReference type="Pfam" id="PF00150"/>
    </source>
</evidence>
<dbReference type="VEuPathDB" id="FungiDB:DNF11_0709"/>
<comment type="similarity">
    <text evidence="1 4">Belongs to the glycosyl hydrolase 5 (cellulase A) family.</text>
</comment>
<dbReference type="GO" id="GO:0009251">
    <property type="term" value="P:glucan catabolic process"/>
    <property type="evidence" value="ECO:0007669"/>
    <property type="project" value="TreeGrafter"/>
</dbReference>
<sequence length="514" mass="58322">MAKIFRKFNEMLHQGGYDQAHVKVVPWDHPVGNRVKYLFRKQRGVNLGSWFALESWLTGSLFKNAKEPSSCDIDLVKGMKPDDAKALLEDHWDNFINDGDWSWMKAHGINSVRIPILYPHFLAGNPKHKKLLKGTEYGPYDFVYEGAWKRIVKAIEKARSLNIGVLIDVHGVPGGQNGDSHCGKSDGNAGFWHGSHASSNRKVTIKILVALAEAISCFENVIGLELMNEPQNHNALESFYAEAIKSIRCSSKPDAASMPLYVGDAWDTNHYTHYVGKHTSCDNPLVVDHHLYRCFTPNDHKTTAAAHANHLDVEHHGKTAVWLEHMANNAKNSIIIGEWSGALNPGSFQGCNGKLEARKQWSLAQWRAFEKLTAGYYYWTLKKEGGPDPGWCLYTAIEKGSMPPSLNPLDDTHVDLNLLKIEGEKCREQGYMKHVKYWDNKGGHFDHEQYNAGFKVGWFDALDFLADGAEIGLPFQLVQYRIKSYRKDHDHKFIWEFEHGYTQALNAFRRVLYA</sequence>
<dbReference type="InterPro" id="IPR050386">
    <property type="entry name" value="Glycosyl_hydrolase_5"/>
</dbReference>
<dbReference type="EMBL" id="CP033148">
    <property type="protein sequence ID" value="AYO41659.1"/>
    <property type="molecule type" value="Genomic_DNA"/>
</dbReference>
<dbReference type="OrthoDB" id="1887033at2759"/>
<dbReference type="Gene3D" id="3.20.20.80">
    <property type="entry name" value="Glycosidases"/>
    <property type="match status" value="1"/>
</dbReference>